<evidence type="ECO:0000256" key="6">
    <source>
        <dbReference type="ARBA" id="ARBA00022989"/>
    </source>
</evidence>
<dbReference type="EMBL" id="JAWCUI010000002">
    <property type="protein sequence ID" value="KAL1903187.1"/>
    <property type="molecule type" value="Genomic_DNA"/>
</dbReference>
<proteinExistence type="inferred from homology"/>
<comment type="caution">
    <text evidence="13">The sequence shown here is derived from an EMBL/GenBank/DDBJ whole genome shotgun (WGS) entry which is preliminary data.</text>
</comment>
<dbReference type="InterPro" id="IPR007653">
    <property type="entry name" value="SPC3"/>
</dbReference>
<evidence type="ECO:0000256" key="5">
    <source>
        <dbReference type="ARBA" id="ARBA00022968"/>
    </source>
</evidence>
<feature type="transmembrane region" description="Helical" evidence="12">
    <location>
        <begin position="12"/>
        <end position="32"/>
    </location>
</feature>
<comment type="subcellular location">
    <subcellularLocation>
        <location evidence="1">Endoplasmic reticulum membrane</location>
        <topology evidence="1">Single-pass type II membrane protein</topology>
    </subcellularLocation>
</comment>
<keyword evidence="4" id="KW-0256">Endoplasmic reticulum</keyword>
<dbReference type="Proteomes" id="UP001583186">
    <property type="component" value="Unassembled WGS sequence"/>
</dbReference>
<organism evidence="13 14">
    <name type="scientific">Sporothrix stenoceras</name>
    <dbReference type="NCBI Taxonomy" id="5173"/>
    <lineage>
        <taxon>Eukaryota</taxon>
        <taxon>Fungi</taxon>
        <taxon>Dikarya</taxon>
        <taxon>Ascomycota</taxon>
        <taxon>Pezizomycotina</taxon>
        <taxon>Sordariomycetes</taxon>
        <taxon>Sordariomycetidae</taxon>
        <taxon>Ophiostomatales</taxon>
        <taxon>Ophiostomataceae</taxon>
        <taxon>Sporothrix</taxon>
    </lineage>
</organism>
<dbReference type="PANTHER" id="PTHR12804">
    <property type="entry name" value="MICROSOMAL SIGNAL PEPTIDASE 23 KD SUBUNIT SPC22/23"/>
    <property type="match status" value="1"/>
</dbReference>
<sequence>MHSSVVRLQNVFGFFTTVVTVIAVLIAATDLLHARTPSATIRPAGLQVVRGRPHYYSKKKEEYAVVRFHLDADLSSLFTWNTKQVFVYVTAEWGEEHANATEATNTAVIWDKIITSPSSDYLANIGPVAMRKLRKSSEGKSIDPSRGILHLKNQKPKYQITHPSGKIAETEDLRLRVHYNVQPWVGMLSWNQHSGDGSIFSWLLPQRGGAGSPLWQPLAGGESKPFELPAVGGSGSASKKAKEAKAAEGSA</sequence>
<keyword evidence="5" id="KW-0735">Signal-anchor</keyword>
<evidence type="ECO:0000313" key="14">
    <source>
        <dbReference type="Proteomes" id="UP001583186"/>
    </source>
</evidence>
<comment type="function">
    <text evidence="10">Essential component of the signal peptidase complex (SPC) which catalyzes the cleavage of N-terminal signal sequences from nascent proteins as they are translocated into the lumen of the endoplasmic reticulum. Essential for the SPC catalytic activity, possibly by stabilizing and positioning the active center of the complex close to the lumenal surface. Essential for viability.</text>
</comment>
<accession>A0ABR3ZSD4</accession>
<feature type="compositionally biased region" description="Basic and acidic residues" evidence="11">
    <location>
        <begin position="240"/>
        <end position="251"/>
    </location>
</feature>
<keyword evidence="3 12" id="KW-0812">Transmembrane</keyword>
<evidence type="ECO:0000256" key="10">
    <source>
        <dbReference type="ARBA" id="ARBA00045670"/>
    </source>
</evidence>
<evidence type="ECO:0000256" key="11">
    <source>
        <dbReference type="SAM" id="MobiDB-lite"/>
    </source>
</evidence>
<comment type="similarity">
    <text evidence="2">Belongs to the SPCS3 family.</text>
</comment>
<evidence type="ECO:0000256" key="9">
    <source>
        <dbReference type="ARBA" id="ARBA00033146"/>
    </source>
</evidence>
<name>A0ABR3ZSD4_9PEZI</name>
<gene>
    <name evidence="13" type="primary">SPC3</name>
    <name evidence="13" type="ORF">Sste5346_000472</name>
</gene>
<evidence type="ECO:0000256" key="12">
    <source>
        <dbReference type="SAM" id="Phobius"/>
    </source>
</evidence>
<evidence type="ECO:0000313" key="13">
    <source>
        <dbReference type="EMBL" id="KAL1903187.1"/>
    </source>
</evidence>
<keyword evidence="6 12" id="KW-1133">Transmembrane helix</keyword>
<reference evidence="13 14" key="1">
    <citation type="journal article" date="2024" name="IMA Fungus">
        <title>IMA Genome - F19 : A genome assembly and annotation guide to empower mycologists, including annotated draft genome sequences of Ceratocystis pirilliformis, Diaporthe australafricana, Fusarium ophioides, Paecilomyces lecythidis, and Sporothrix stenoceras.</title>
        <authorList>
            <person name="Aylward J."/>
            <person name="Wilson A.M."/>
            <person name="Visagie C.M."/>
            <person name="Spraker J."/>
            <person name="Barnes I."/>
            <person name="Buitendag C."/>
            <person name="Ceriani C."/>
            <person name="Del Mar Angel L."/>
            <person name="du Plessis D."/>
            <person name="Fuchs T."/>
            <person name="Gasser K."/>
            <person name="Kramer D."/>
            <person name="Li W."/>
            <person name="Munsamy K."/>
            <person name="Piso A."/>
            <person name="Price J.L."/>
            <person name="Sonnekus B."/>
            <person name="Thomas C."/>
            <person name="van der Nest A."/>
            <person name="van Dijk A."/>
            <person name="van Heerden A."/>
            <person name="van Vuuren N."/>
            <person name="Yilmaz N."/>
            <person name="Duong T.A."/>
            <person name="van der Merwe N.A."/>
            <person name="Wingfield M.J."/>
            <person name="Wingfield B.D."/>
        </authorList>
    </citation>
    <scope>NUCLEOTIDE SEQUENCE [LARGE SCALE GENOMIC DNA]</scope>
    <source>
        <strain evidence="13 14">CMW 5346</strain>
    </source>
</reference>
<evidence type="ECO:0000256" key="1">
    <source>
        <dbReference type="ARBA" id="ARBA00004648"/>
    </source>
</evidence>
<keyword evidence="14" id="KW-1185">Reference proteome</keyword>
<evidence type="ECO:0000256" key="4">
    <source>
        <dbReference type="ARBA" id="ARBA00022824"/>
    </source>
</evidence>
<dbReference type="Pfam" id="PF04573">
    <property type="entry name" value="SPC22"/>
    <property type="match status" value="2"/>
</dbReference>
<evidence type="ECO:0000256" key="3">
    <source>
        <dbReference type="ARBA" id="ARBA00022692"/>
    </source>
</evidence>
<keyword evidence="7 12" id="KW-0472">Membrane</keyword>
<feature type="region of interest" description="Disordered" evidence="11">
    <location>
        <begin position="214"/>
        <end position="251"/>
    </location>
</feature>
<evidence type="ECO:0000256" key="7">
    <source>
        <dbReference type="ARBA" id="ARBA00023136"/>
    </source>
</evidence>
<protein>
    <recommendedName>
        <fullName evidence="8">Signal peptidase complex subunit 3</fullName>
    </recommendedName>
    <alternativeName>
        <fullName evidence="9">Microsomal signal peptidase subunit 3</fullName>
    </alternativeName>
</protein>
<evidence type="ECO:0000256" key="8">
    <source>
        <dbReference type="ARBA" id="ARBA00029556"/>
    </source>
</evidence>
<evidence type="ECO:0000256" key="2">
    <source>
        <dbReference type="ARBA" id="ARBA00009289"/>
    </source>
</evidence>
<dbReference type="PANTHER" id="PTHR12804:SF0">
    <property type="entry name" value="SIGNAL PEPTIDASE COMPLEX SUBUNIT 3"/>
    <property type="match status" value="1"/>
</dbReference>